<sequence>MPRALSADDALLGHHEKLQRTKSFETGLLLAQAGAKADTLLRFVPTPEQEEGVKAVAVDPDWMLEHAVQVSRMLPGGVVVLGCYVFAPNAKLAPQEAKLQQVLHAIAKRLPPSVSEPHAVLLLLPSDAKKVVCKSCAAAPPVRLQPLDLKTSPKPPELVCFACDWQVDLTLWLHPAAASASHVAQLAEQLGAIEAELSSALTTVDGALPSEGMLTTAPGASGSLTNPHRVDFFTASPTTALRPQAGAAASVRLVGVVHGRAFVLARSEHGVHASVGGVLDAAIAAAGEEAARAAEGMGMAGAVERPDAP</sequence>
<dbReference type="Proteomes" id="UP000037460">
    <property type="component" value="Unassembled WGS sequence"/>
</dbReference>
<evidence type="ECO:0000256" key="3">
    <source>
        <dbReference type="ARBA" id="ARBA00022692"/>
    </source>
</evidence>
<dbReference type="PANTHER" id="PTHR33966:SF1">
    <property type="entry name" value="PROTEIN ODR-4 HOMOLOG"/>
    <property type="match status" value="1"/>
</dbReference>
<evidence type="ECO:0000313" key="6">
    <source>
        <dbReference type="EMBL" id="KOO34900.1"/>
    </source>
</evidence>
<dbReference type="GO" id="GO:0008104">
    <property type="term" value="P:intracellular protein localization"/>
    <property type="evidence" value="ECO:0007669"/>
    <property type="project" value="TreeGrafter"/>
</dbReference>
<keyword evidence="7" id="KW-1185">Reference proteome</keyword>
<keyword evidence="5" id="KW-0472">Membrane</keyword>
<dbReference type="GO" id="GO:0016020">
    <property type="term" value="C:membrane"/>
    <property type="evidence" value="ECO:0007669"/>
    <property type="project" value="UniProtKB-SubCell"/>
</dbReference>
<comment type="similarity">
    <text evidence="2">Belongs to the ODR-4 family.</text>
</comment>
<dbReference type="Pfam" id="PF14778">
    <property type="entry name" value="ODR4-like"/>
    <property type="match status" value="1"/>
</dbReference>
<evidence type="ECO:0000256" key="1">
    <source>
        <dbReference type="ARBA" id="ARBA00004370"/>
    </source>
</evidence>
<name>A0A0M0K7U8_9EUKA</name>
<comment type="caution">
    <text evidence="6">The sequence shown here is derived from an EMBL/GenBank/DDBJ whole genome shotgun (WGS) entry which is preliminary data.</text>
</comment>
<keyword evidence="3" id="KW-0812">Transmembrane</keyword>
<dbReference type="GO" id="GO:0012505">
    <property type="term" value="C:endomembrane system"/>
    <property type="evidence" value="ECO:0007669"/>
    <property type="project" value="TreeGrafter"/>
</dbReference>
<evidence type="ECO:0000256" key="2">
    <source>
        <dbReference type="ARBA" id="ARBA00010131"/>
    </source>
</evidence>
<evidence type="ECO:0000256" key="4">
    <source>
        <dbReference type="ARBA" id="ARBA00022989"/>
    </source>
</evidence>
<evidence type="ECO:0000313" key="7">
    <source>
        <dbReference type="Proteomes" id="UP000037460"/>
    </source>
</evidence>
<proteinExistence type="inferred from homology"/>
<evidence type="ECO:0000256" key="5">
    <source>
        <dbReference type="ARBA" id="ARBA00023136"/>
    </source>
</evidence>
<dbReference type="PANTHER" id="PTHR33966">
    <property type="entry name" value="PROTEIN ODR-4 HOMOLOG"/>
    <property type="match status" value="1"/>
</dbReference>
<dbReference type="OrthoDB" id="21458at2759"/>
<dbReference type="AlphaFoldDB" id="A0A0M0K7U8"/>
<comment type="subcellular location">
    <subcellularLocation>
        <location evidence="1">Membrane</location>
    </subcellularLocation>
</comment>
<reference evidence="7" key="1">
    <citation type="journal article" date="2015" name="PLoS Genet.">
        <title>Genome Sequence and Transcriptome Analyses of Chrysochromulina tobin: Metabolic Tools for Enhanced Algal Fitness in the Prominent Order Prymnesiales (Haptophyceae).</title>
        <authorList>
            <person name="Hovde B.T."/>
            <person name="Deodato C.R."/>
            <person name="Hunsperger H.M."/>
            <person name="Ryken S.A."/>
            <person name="Yost W."/>
            <person name="Jha R.K."/>
            <person name="Patterson J."/>
            <person name="Monnat R.J. Jr."/>
            <person name="Barlow S.B."/>
            <person name="Starkenburg S.R."/>
            <person name="Cattolico R.A."/>
        </authorList>
    </citation>
    <scope>NUCLEOTIDE SEQUENCE</scope>
    <source>
        <strain evidence="7">CCMP291</strain>
    </source>
</reference>
<accession>A0A0M0K7U8</accession>
<dbReference type="InterPro" id="IPR029454">
    <property type="entry name" value="ODR-4-like"/>
</dbReference>
<gene>
    <name evidence="6" type="ORF">Ctob_008040</name>
</gene>
<organism evidence="6 7">
    <name type="scientific">Chrysochromulina tobinii</name>
    <dbReference type="NCBI Taxonomy" id="1460289"/>
    <lineage>
        <taxon>Eukaryota</taxon>
        <taxon>Haptista</taxon>
        <taxon>Haptophyta</taxon>
        <taxon>Prymnesiophyceae</taxon>
        <taxon>Prymnesiales</taxon>
        <taxon>Chrysochromulinaceae</taxon>
        <taxon>Chrysochromulina</taxon>
    </lineage>
</organism>
<protein>
    <submittedName>
        <fullName evidence="6">Protein odr-4-like protein</fullName>
    </submittedName>
</protein>
<keyword evidence="4" id="KW-1133">Transmembrane helix</keyword>
<dbReference type="EMBL" id="JWZX01001057">
    <property type="protein sequence ID" value="KOO34900.1"/>
    <property type="molecule type" value="Genomic_DNA"/>
</dbReference>